<dbReference type="RefSeq" id="WP_155703916.1">
    <property type="nucleotide sequence ID" value="NZ_CP034235.1"/>
</dbReference>
<evidence type="ECO:0000259" key="2">
    <source>
        <dbReference type="Pfam" id="PF07833"/>
    </source>
</evidence>
<proteinExistence type="predicted"/>
<keyword evidence="1" id="KW-0732">Signal</keyword>
<name>A0A6B8RUH4_9BACL</name>
<dbReference type="Proteomes" id="UP000426246">
    <property type="component" value="Chromosome"/>
</dbReference>
<dbReference type="EMBL" id="CP034235">
    <property type="protein sequence ID" value="QGQ98808.1"/>
    <property type="molecule type" value="Genomic_DNA"/>
</dbReference>
<dbReference type="AlphaFoldDB" id="A0A6B8RUH4"/>
<sequence length="392" mass="44498">MLKKTIATAVVLAVISSTTSLAATELPAPIKGQMMIPVIVNGLKVLFPDTEPFIDDNGRTMVPVRFVSEKLGGEVKWDAASKVVTITYKSKVITMPLNSNEVSIDGAPITLDTSAVLTEGRTMVPLRFVSEAMEATVVWDEPAHAVQVNDAAFTAKAEAGEVKLDPWGRQLATNSDPAIAKDWKTLTDLPDMAYETIVETVGLADRNNKKYFDVNRNNIFTSRESLDRWSNMIRQYYVTVLNVDYRTINEKTFHDAITPLILDINYSDNLVYYVNLAIIDYVKFVKNNHIITRGYADPEPYLTRQENSLPIIRTHFKFEIIQSDDRTQSILDSYHVSDKSDKIEFKRNTWYTGYSDVKLITTAGNYQEEHMFINVNLENMFLTDQYKYEVLK</sequence>
<dbReference type="InterPro" id="IPR036582">
    <property type="entry name" value="Mao_N_sf"/>
</dbReference>
<organism evidence="3 4">
    <name type="scientific">Paenibacillus psychroresistens</name>
    <dbReference type="NCBI Taxonomy" id="1778678"/>
    <lineage>
        <taxon>Bacteria</taxon>
        <taxon>Bacillati</taxon>
        <taxon>Bacillota</taxon>
        <taxon>Bacilli</taxon>
        <taxon>Bacillales</taxon>
        <taxon>Paenibacillaceae</taxon>
        <taxon>Paenibacillus</taxon>
    </lineage>
</organism>
<gene>
    <name evidence="3" type="ORF">EHS13_29990</name>
</gene>
<keyword evidence="4" id="KW-1185">Reference proteome</keyword>
<accession>A0A6B8RUH4</accession>
<protein>
    <submittedName>
        <fullName evidence="3">Copper amine oxidase N-terminal domain-containing protein</fullName>
    </submittedName>
</protein>
<dbReference type="KEGG" id="ppsc:EHS13_29990"/>
<evidence type="ECO:0000313" key="3">
    <source>
        <dbReference type="EMBL" id="QGQ98808.1"/>
    </source>
</evidence>
<feature type="signal peptide" evidence="1">
    <location>
        <begin position="1"/>
        <end position="22"/>
    </location>
</feature>
<dbReference type="SUPFAM" id="SSF55383">
    <property type="entry name" value="Copper amine oxidase, domain N"/>
    <property type="match status" value="1"/>
</dbReference>
<dbReference type="InterPro" id="IPR012854">
    <property type="entry name" value="Cu_amine_oxidase-like_N"/>
</dbReference>
<dbReference type="Gene3D" id="3.30.457.10">
    <property type="entry name" value="Copper amine oxidase-like, N-terminal domain"/>
    <property type="match status" value="1"/>
</dbReference>
<feature type="chain" id="PRO_5025480415" evidence="1">
    <location>
        <begin position="23"/>
        <end position="392"/>
    </location>
</feature>
<reference evidence="4" key="1">
    <citation type="submission" date="2018-11" db="EMBL/GenBank/DDBJ databases">
        <title>Complete genome sequence of Paenibacillus sp. ML311-T8.</title>
        <authorList>
            <person name="Nam Y.-D."/>
            <person name="Kang J."/>
            <person name="Chung W.-H."/>
            <person name="Park Y.S."/>
        </authorList>
    </citation>
    <scope>NUCLEOTIDE SEQUENCE [LARGE SCALE GENOMIC DNA]</scope>
    <source>
        <strain evidence="4">ML311-T8</strain>
    </source>
</reference>
<feature type="domain" description="Copper amine oxidase-like N-terminal" evidence="2">
    <location>
        <begin position="40"/>
        <end position="146"/>
    </location>
</feature>
<evidence type="ECO:0000313" key="4">
    <source>
        <dbReference type="Proteomes" id="UP000426246"/>
    </source>
</evidence>
<evidence type="ECO:0000256" key="1">
    <source>
        <dbReference type="SAM" id="SignalP"/>
    </source>
</evidence>
<dbReference type="OrthoDB" id="2020910at2"/>
<dbReference type="Pfam" id="PF07833">
    <property type="entry name" value="Cu_amine_oxidN1"/>
    <property type="match status" value="1"/>
</dbReference>